<evidence type="ECO:0000313" key="6">
    <source>
        <dbReference type="Proteomes" id="UP000460718"/>
    </source>
</evidence>
<gene>
    <name evidence="3" type="ORF">PF004_g17320</name>
    <name evidence="4" type="ORF">PF005_g11624</name>
    <name evidence="2" type="ORF">PF010_g17315</name>
    <name evidence="1" type="ORF">PF011_g10399</name>
</gene>
<dbReference type="Proteomes" id="UP000476176">
    <property type="component" value="Unassembled WGS sequence"/>
</dbReference>
<dbReference type="Proteomes" id="UP000460718">
    <property type="component" value="Unassembled WGS sequence"/>
</dbReference>
<keyword evidence="5" id="KW-1185">Reference proteome</keyword>
<evidence type="ECO:0000313" key="2">
    <source>
        <dbReference type="EMBL" id="KAE9093877.1"/>
    </source>
</evidence>
<dbReference type="AlphaFoldDB" id="A0A6A3XZU7"/>
<name>A0A6A3XZU7_9STRA</name>
<evidence type="ECO:0000313" key="7">
    <source>
        <dbReference type="Proteomes" id="UP000476176"/>
    </source>
</evidence>
<evidence type="ECO:0000313" key="8">
    <source>
        <dbReference type="Proteomes" id="UP000488956"/>
    </source>
</evidence>
<comment type="caution">
    <text evidence="4">The sequence shown here is derived from an EMBL/GenBank/DDBJ whole genome shotgun (WGS) entry which is preliminary data.</text>
</comment>
<reference evidence="4 5" key="1">
    <citation type="submission" date="2018-08" db="EMBL/GenBank/DDBJ databases">
        <title>Genomic investigation of the strawberry pathogen Phytophthora fragariae indicates pathogenicity is determined by transcriptional variation in three key races.</title>
        <authorList>
            <person name="Adams T.M."/>
            <person name="Armitage A.D."/>
            <person name="Sobczyk M.K."/>
            <person name="Bates H.J."/>
            <person name="Dunwell J.M."/>
            <person name="Nellist C.F."/>
            <person name="Harrison R.J."/>
        </authorList>
    </citation>
    <scope>NUCLEOTIDE SEQUENCE [LARGE SCALE GENOMIC DNA]</scope>
    <source>
        <strain evidence="3 7">BC-23</strain>
        <strain evidence="4 5">NOV-27</strain>
        <strain evidence="2 8">ONT-3</strain>
        <strain evidence="1 6">SCRP245</strain>
    </source>
</reference>
<organism evidence="4 5">
    <name type="scientific">Phytophthora fragariae</name>
    <dbReference type="NCBI Taxonomy" id="53985"/>
    <lineage>
        <taxon>Eukaryota</taxon>
        <taxon>Sar</taxon>
        <taxon>Stramenopiles</taxon>
        <taxon>Oomycota</taxon>
        <taxon>Peronosporomycetes</taxon>
        <taxon>Peronosporales</taxon>
        <taxon>Peronosporaceae</taxon>
        <taxon>Phytophthora</taxon>
    </lineage>
</organism>
<dbReference type="EMBL" id="QXGB01000584">
    <property type="protein sequence ID" value="KAE9209971.1"/>
    <property type="molecule type" value="Genomic_DNA"/>
</dbReference>
<accession>A0A6A3XZU7</accession>
<sequence length="32" mass="3479">MVDGSAMFPVKCELVLAGTKDLRAEDKRVGLE</sequence>
<proteinExistence type="predicted"/>
<dbReference type="Proteomes" id="UP000488956">
    <property type="component" value="Unassembled WGS sequence"/>
</dbReference>
<protein>
    <submittedName>
        <fullName evidence="4">Uncharacterized protein</fullName>
    </submittedName>
</protein>
<evidence type="ECO:0000313" key="1">
    <source>
        <dbReference type="EMBL" id="KAE9009158.1"/>
    </source>
</evidence>
<evidence type="ECO:0000313" key="3">
    <source>
        <dbReference type="EMBL" id="KAE9206352.1"/>
    </source>
</evidence>
<dbReference type="EMBL" id="QXFX01001242">
    <property type="protein sequence ID" value="KAE9093877.1"/>
    <property type="molecule type" value="Genomic_DNA"/>
</dbReference>
<evidence type="ECO:0000313" key="4">
    <source>
        <dbReference type="EMBL" id="KAE9209971.1"/>
    </source>
</evidence>
<evidence type="ECO:0000313" key="5">
    <source>
        <dbReference type="Proteomes" id="UP000433483"/>
    </source>
</evidence>
<dbReference type="EMBL" id="QXGC01001290">
    <property type="protein sequence ID" value="KAE9206352.1"/>
    <property type="molecule type" value="Genomic_DNA"/>
</dbReference>
<dbReference type="Proteomes" id="UP000433483">
    <property type="component" value="Unassembled WGS sequence"/>
</dbReference>
<dbReference type="EMBL" id="QXFW01000544">
    <property type="protein sequence ID" value="KAE9009158.1"/>
    <property type="molecule type" value="Genomic_DNA"/>
</dbReference>